<dbReference type="PROSITE" id="PS50887">
    <property type="entry name" value="GGDEF"/>
    <property type="match status" value="1"/>
</dbReference>
<dbReference type="Pfam" id="PF00990">
    <property type="entry name" value="GGDEF"/>
    <property type="match status" value="1"/>
</dbReference>
<dbReference type="GO" id="GO:0016020">
    <property type="term" value="C:membrane"/>
    <property type="evidence" value="ECO:0007669"/>
    <property type="project" value="InterPro"/>
</dbReference>
<dbReference type="InterPro" id="IPR042461">
    <property type="entry name" value="LapD_MoxY_peri_C"/>
</dbReference>
<dbReference type="Pfam" id="PF00672">
    <property type="entry name" value="HAMP"/>
    <property type="match status" value="1"/>
</dbReference>
<accession>A0A3C1KI57</accession>
<feature type="domain" description="EAL" evidence="2">
    <location>
        <begin position="406"/>
        <end position="645"/>
    </location>
</feature>
<evidence type="ECO:0000256" key="1">
    <source>
        <dbReference type="SAM" id="Phobius"/>
    </source>
</evidence>
<dbReference type="SMART" id="SM00052">
    <property type="entry name" value="EAL"/>
    <property type="match status" value="1"/>
</dbReference>
<dbReference type="SUPFAM" id="SSF141868">
    <property type="entry name" value="EAL domain-like"/>
    <property type="match status" value="1"/>
</dbReference>
<dbReference type="Pfam" id="PF16448">
    <property type="entry name" value="LapD_MoxY_N"/>
    <property type="match status" value="1"/>
</dbReference>
<dbReference type="InterPro" id="IPR001633">
    <property type="entry name" value="EAL_dom"/>
</dbReference>
<dbReference type="SMART" id="SM00267">
    <property type="entry name" value="GGDEF"/>
    <property type="match status" value="1"/>
</dbReference>
<dbReference type="InterPro" id="IPR043128">
    <property type="entry name" value="Rev_trsase/Diguanyl_cyclase"/>
</dbReference>
<organism evidence="5 6">
    <name type="scientific">Haliea salexigens</name>
    <dbReference type="NCBI Taxonomy" id="287487"/>
    <lineage>
        <taxon>Bacteria</taxon>
        <taxon>Pseudomonadati</taxon>
        <taxon>Pseudomonadota</taxon>
        <taxon>Gammaproteobacteria</taxon>
        <taxon>Cellvibrionales</taxon>
        <taxon>Halieaceae</taxon>
        <taxon>Haliea</taxon>
    </lineage>
</organism>
<dbReference type="Proteomes" id="UP000259273">
    <property type="component" value="Unassembled WGS sequence"/>
</dbReference>
<dbReference type="CDD" id="cd01948">
    <property type="entry name" value="EAL"/>
    <property type="match status" value="1"/>
</dbReference>
<dbReference type="SMART" id="SM00304">
    <property type="entry name" value="HAMP"/>
    <property type="match status" value="1"/>
</dbReference>
<dbReference type="Gene3D" id="3.20.20.450">
    <property type="entry name" value="EAL domain"/>
    <property type="match status" value="1"/>
</dbReference>
<dbReference type="PROSITE" id="PS50885">
    <property type="entry name" value="HAMP"/>
    <property type="match status" value="1"/>
</dbReference>
<dbReference type="GO" id="GO:0007165">
    <property type="term" value="P:signal transduction"/>
    <property type="evidence" value="ECO:0007669"/>
    <property type="project" value="InterPro"/>
</dbReference>
<protein>
    <submittedName>
        <fullName evidence="5">GGDEF domain-containing protein</fullName>
    </submittedName>
</protein>
<comment type="caution">
    <text evidence="5">The sequence shown here is derived from an EMBL/GenBank/DDBJ whole genome shotgun (WGS) entry which is preliminary data.</text>
</comment>
<dbReference type="InterPro" id="IPR035919">
    <property type="entry name" value="EAL_sf"/>
</dbReference>
<dbReference type="EMBL" id="DMND01000002">
    <property type="protein sequence ID" value="HAN26138.1"/>
    <property type="molecule type" value="Genomic_DNA"/>
</dbReference>
<dbReference type="Gene3D" id="3.30.110.200">
    <property type="match status" value="1"/>
</dbReference>
<dbReference type="STRING" id="1121937.GCA_000423125_02413"/>
<keyword evidence="1" id="KW-1133">Transmembrane helix</keyword>
<evidence type="ECO:0000259" key="4">
    <source>
        <dbReference type="PROSITE" id="PS50887"/>
    </source>
</evidence>
<sequence length="645" mass="70620">MSLFKQLWLAIVLLLALAFGSSLIVSSLAAQRYLQQQLYLKNVDNAAALALSLGQQEADGVLLELTLAAQFDTGHYELIELVSPDGKVLVRREDRQPLTDAPGWLPKVLPLEVEPGVAQVQQGWQQLGTLTVRSHSRFAYRALWDSTRLLALMFLLTMIGGGLLGSYLLRRIIRPLNEVVEQAEAIGQRRFVTLPEPGTLEFKRLVSAMNALSMRIRSALQQEASRLNQWQKDTHTDSLTGLLSREPFLRTLDAALDSDDVNAAGSFALVRVASLTRLNQTYGRKATDGVLADIGAALNTIVSRHSRWAAARLNGSDFALMAPRSTDPRELVEEMQSLMLEVLAAHSMHTDTALPAAATLYTHEDTPSTLLTRLDSTLVPAAQAGSSDINITFAGDIQIQPVREQMARWKDVLQKAFLEDRFSLASFPVLDSEGQLLHMEAPVRLLEDNQELAAATFLPWINRLEMSGDLDQRVIEMALSAAEDAAAPLAVNLSVGALIEPAFLHWLDQTLSTAGKSAGQLWLEVPESMAFRHFDAFKLLTRHASRYGCQVGIEHGGHQLADIGRLHEIGLDYFKVDAAFIRDIDSNAGNQTLLRTLCTVGHSIGVTVIAEGVRSTGEWQQLRELGFDGATGPAISALADDSSAR</sequence>
<gene>
    <name evidence="5" type="ORF">DCP75_00085</name>
</gene>
<dbReference type="SUPFAM" id="SSF55073">
    <property type="entry name" value="Nucleotide cyclase"/>
    <property type="match status" value="1"/>
</dbReference>
<dbReference type="GO" id="GO:0071111">
    <property type="term" value="F:cyclic-guanylate-specific phosphodiesterase activity"/>
    <property type="evidence" value="ECO:0007669"/>
    <property type="project" value="InterPro"/>
</dbReference>
<dbReference type="AlphaFoldDB" id="A0A3C1KI57"/>
<name>A0A3C1KI57_9GAMM</name>
<keyword evidence="1" id="KW-0472">Membrane</keyword>
<reference evidence="5 6" key="1">
    <citation type="journal article" date="2018" name="Nat. Biotechnol.">
        <title>A standardized bacterial taxonomy based on genome phylogeny substantially revises the tree of life.</title>
        <authorList>
            <person name="Parks D.H."/>
            <person name="Chuvochina M."/>
            <person name="Waite D.W."/>
            <person name="Rinke C."/>
            <person name="Skarshewski A."/>
            <person name="Chaumeil P.A."/>
            <person name="Hugenholtz P."/>
        </authorList>
    </citation>
    <scope>NUCLEOTIDE SEQUENCE [LARGE SCALE GENOMIC DNA]</scope>
    <source>
        <strain evidence="5">UBA9158</strain>
    </source>
</reference>
<evidence type="ECO:0000313" key="5">
    <source>
        <dbReference type="EMBL" id="HAN26138.1"/>
    </source>
</evidence>
<evidence type="ECO:0000313" key="6">
    <source>
        <dbReference type="Proteomes" id="UP000259273"/>
    </source>
</evidence>
<dbReference type="InterPro" id="IPR000160">
    <property type="entry name" value="GGDEF_dom"/>
</dbReference>
<evidence type="ECO:0000259" key="3">
    <source>
        <dbReference type="PROSITE" id="PS50885"/>
    </source>
</evidence>
<dbReference type="Pfam" id="PF00563">
    <property type="entry name" value="EAL"/>
    <property type="match status" value="1"/>
</dbReference>
<keyword evidence="1" id="KW-0812">Transmembrane</keyword>
<dbReference type="InterPro" id="IPR003660">
    <property type="entry name" value="HAMP_dom"/>
</dbReference>
<dbReference type="InterPro" id="IPR029787">
    <property type="entry name" value="Nucleotide_cyclase"/>
</dbReference>
<dbReference type="InterPro" id="IPR050706">
    <property type="entry name" value="Cyclic-di-GMP_PDE-like"/>
</dbReference>
<feature type="transmembrane region" description="Helical" evidence="1">
    <location>
        <begin position="149"/>
        <end position="169"/>
    </location>
</feature>
<dbReference type="PANTHER" id="PTHR33121:SF23">
    <property type="entry name" value="CYCLIC DI-GMP PHOSPHODIESTERASE PDEB"/>
    <property type="match status" value="1"/>
</dbReference>
<feature type="domain" description="GGDEF" evidence="4">
    <location>
        <begin position="263"/>
        <end position="394"/>
    </location>
</feature>
<dbReference type="Gene3D" id="3.30.70.270">
    <property type="match status" value="1"/>
</dbReference>
<feature type="domain" description="HAMP" evidence="3">
    <location>
        <begin position="170"/>
        <end position="221"/>
    </location>
</feature>
<evidence type="ECO:0000259" key="2">
    <source>
        <dbReference type="PROSITE" id="PS50883"/>
    </source>
</evidence>
<dbReference type="PANTHER" id="PTHR33121">
    <property type="entry name" value="CYCLIC DI-GMP PHOSPHODIESTERASE PDEF"/>
    <property type="match status" value="1"/>
</dbReference>
<dbReference type="InterPro" id="IPR032244">
    <property type="entry name" value="LapD_MoxY_N"/>
</dbReference>
<proteinExistence type="predicted"/>
<dbReference type="Gene3D" id="6.20.270.20">
    <property type="entry name" value="LapD/MoxY periplasmic domain"/>
    <property type="match status" value="1"/>
</dbReference>
<dbReference type="PROSITE" id="PS50883">
    <property type="entry name" value="EAL"/>
    <property type="match status" value="1"/>
</dbReference>